<dbReference type="Proteomes" id="UP001500842">
    <property type="component" value="Unassembled WGS sequence"/>
</dbReference>
<keyword evidence="3" id="KW-0624">Polysaccharide degradation</keyword>
<dbReference type="PANTHER" id="PTHR13817">
    <property type="entry name" value="TITIN"/>
    <property type="match status" value="1"/>
</dbReference>
<keyword evidence="2" id="KW-0378">Hydrolase</keyword>
<evidence type="ECO:0000313" key="7">
    <source>
        <dbReference type="EMBL" id="GAA1504905.1"/>
    </source>
</evidence>
<dbReference type="Gene3D" id="2.60.40.10">
    <property type="entry name" value="Immunoglobulins"/>
    <property type="match status" value="3"/>
</dbReference>
<keyword evidence="5" id="KW-0732">Signal</keyword>
<dbReference type="PROSITE" id="PS50853">
    <property type="entry name" value="FN3"/>
    <property type="match status" value="3"/>
</dbReference>
<feature type="domain" description="Fibronectin type-III" evidence="6">
    <location>
        <begin position="335"/>
        <end position="432"/>
    </location>
</feature>
<keyword evidence="1" id="KW-0677">Repeat</keyword>
<feature type="region of interest" description="Disordered" evidence="4">
    <location>
        <begin position="521"/>
        <end position="553"/>
    </location>
</feature>
<evidence type="ECO:0000313" key="8">
    <source>
        <dbReference type="Proteomes" id="UP001500842"/>
    </source>
</evidence>
<keyword evidence="8" id="KW-1185">Reference proteome</keyword>
<dbReference type="SMART" id="SM00060">
    <property type="entry name" value="FN3"/>
    <property type="match status" value="3"/>
</dbReference>
<evidence type="ECO:0000256" key="5">
    <source>
        <dbReference type="SAM" id="SignalP"/>
    </source>
</evidence>
<dbReference type="InterPro" id="IPR036116">
    <property type="entry name" value="FN3_sf"/>
</dbReference>
<feature type="domain" description="Fibronectin type-III" evidence="6">
    <location>
        <begin position="232"/>
        <end position="329"/>
    </location>
</feature>
<evidence type="ECO:0000256" key="1">
    <source>
        <dbReference type="ARBA" id="ARBA00022737"/>
    </source>
</evidence>
<keyword evidence="3" id="KW-0119">Carbohydrate metabolism</keyword>
<feature type="domain" description="Fibronectin type-III" evidence="6">
    <location>
        <begin position="433"/>
        <end position="525"/>
    </location>
</feature>
<sequence>MFPVPSRRRRGRHAIRRLTAVVALALGLVIPVVTPGTAHAADDWIVGTSQQSTILNCPSIVWGTPYPEPGIHAVNAYHGTLGTSPRVGQTSYMTTVLTRIGTHCDTPFAFPKFVLPSGVVFDTSEPIECYYKPPQGTQAPVTNGQECPQWSAIAADGRYTSTKSGWYGGWPLPSNTNGYNDSQWEFVVPIKATSVQNGSVIRSEVDVADGNDNPTLRPQVSFYAPTAPSGAPPGVPSLNSVQVFPSATSVSVGFTPPANDGGSAITAYRVECFSQDGGVTGSATGPSSPITVSGLTAGKRYSCRMQAQNSVGWGSWSAGSLSFPMVPPTPSAPGAPTDLVLTELELTKIRATFTPPASTGGSPISSYWVQCWQEGDNHVPAGSSEGPGTTHTVSDLIPGRRYNCRVKATNAAGVEGAWSGYSSIALGATPPGAPSGVTATATSATTAGVTFAAPAANGGDTITAYGTECVSSDGGASRTALSAASPATVSGLTPERQYRCQVRAQNSKGWGAWSGLSASFTTPAAPAGPGQPGDPGAPGAPGAPPAATPGSWTTLDESALKRKGRWKAVKGAGYHQGGARTAKRPGAALVTKGKVGAAGLELVATTCKRCGKVVVYYGKKRIAKISLKSASTRHGQVLPIRSWSATQKAKKIRIVVVGRKKVTIDALRIRTT</sequence>
<evidence type="ECO:0000256" key="2">
    <source>
        <dbReference type="ARBA" id="ARBA00023295"/>
    </source>
</evidence>
<proteinExistence type="predicted"/>
<accession>A0ABN1ZVL9</accession>
<dbReference type="InterPro" id="IPR003961">
    <property type="entry name" value="FN3_dom"/>
</dbReference>
<comment type="caution">
    <text evidence="7">The sequence shown here is derived from an EMBL/GenBank/DDBJ whole genome shotgun (WGS) entry which is preliminary data.</text>
</comment>
<evidence type="ECO:0000259" key="6">
    <source>
        <dbReference type="PROSITE" id="PS50853"/>
    </source>
</evidence>
<reference evidence="7 8" key="1">
    <citation type="journal article" date="2019" name="Int. J. Syst. Evol. Microbiol.">
        <title>The Global Catalogue of Microorganisms (GCM) 10K type strain sequencing project: providing services to taxonomists for standard genome sequencing and annotation.</title>
        <authorList>
            <consortium name="The Broad Institute Genomics Platform"/>
            <consortium name="The Broad Institute Genome Sequencing Center for Infectious Disease"/>
            <person name="Wu L."/>
            <person name="Ma J."/>
        </authorList>
    </citation>
    <scope>NUCLEOTIDE SEQUENCE [LARGE SCALE GENOMIC DNA]</scope>
    <source>
        <strain evidence="7 8">JCM 14942</strain>
    </source>
</reference>
<gene>
    <name evidence="7" type="ORF">GCM10009788_05520</name>
</gene>
<name>A0ABN1ZVL9_9ACTN</name>
<dbReference type="Pfam" id="PF00041">
    <property type="entry name" value="fn3"/>
    <property type="match status" value="3"/>
</dbReference>
<dbReference type="InterPro" id="IPR050964">
    <property type="entry name" value="Striated_Muscle_Regulatory"/>
</dbReference>
<dbReference type="PANTHER" id="PTHR13817:SF73">
    <property type="entry name" value="FIBRONECTIN TYPE-III DOMAIN-CONTAINING PROTEIN"/>
    <property type="match status" value="1"/>
</dbReference>
<dbReference type="RefSeq" id="WP_141005992.1">
    <property type="nucleotide sequence ID" value="NZ_BAAAOR010000004.1"/>
</dbReference>
<organism evidence="7 8">
    <name type="scientific">Nocardioides humi</name>
    <dbReference type="NCBI Taxonomy" id="449461"/>
    <lineage>
        <taxon>Bacteria</taxon>
        <taxon>Bacillati</taxon>
        <taxon>Actinomycetota</taxon>
        <taxon>Actinomycetes</taxon>
        <taxon>Propionibacteriales</taxon>
        <taxon>Nocardioidaceae</taxon>
        <taxon>Nocardioides</taxon>
    </lineage>
</organism>
<dbReference type="InterPro" id="IPR013783">
    <property type="entry name" value="Ig-like_fold"/>
</dbReference>
<dbReference type="CDD" id="cd00063">
    <property type="entry name" value="FN3"/>
    <property type="match status" value="3"/>
</dbReference>
<dbReference type="SUPFAM" id="SSF49265">
    <property type="entry name" value="Fibronectin type III"/>
    <property type="match status" value="2"/>
</dbReference>
<dbReference type="EMBL" id="BAAAOR010000004">
    <property type="protein sequence ID" value="GAA1504905.1"/>
    <property type="molecule type" value="Genomic_DNA"/>
</dbReference>
<evidence type="ECO:0000256" key="4">
    <source>
        <dbReference type="SAM" id="MobiDB-lite"/>
    </source>
</evidence>
<feature type="signal peptide" evidence="5">
    <location>
        <begin position="1"/>
        <end position="40"/>
    </location>
</feature>
<keyword evidence="2" id="KW-0326">Glycosidase</keyword>
<feature type="chain" id="PRO_5045279453" description="Fibronectin type-III domain-containing protein" evidence="5">
    <location>
        <begin position="41"/>
        <end position="672"/>
    </location>
</feature>
<evidence type="ECO:0000256" key="3">
    <source>
        <dbReference type="ARBA" id="ARBA00023326"/>
    </source>
</evidence>
<protein>
    <recommendedName>
        <fullName evidence="6">Fibronectin type-III domain-containing protein</fullName>
    </recommendedName>
</protein>